<dbReference type="InterPro" id="IPR056124">
    <property type="entry name" value="DUF7707"/>
</dbReference>
<keyword evidence="2" id="KW-1133">Transmembrane helix</keyword>
<keyword evidence="6" id="KW-1185">Reference proteome</keyword>
<evidence type="ECO:0000259" key="4">
    <source>
        <dbReference type="Pfam" id="PF24808"/>
    </source>
</evidence>
<gene>
    <name evidence="5" type="ORF">NA57DRAFT_75392</name>
</gene>
<feature type="transmembrane region" description="Helical" evidence="2">
    <location>
        <begin position="198"/>
        <end position="215"/>
    </location>
</feature>
<reference evidence="5" key="1">
    <citation type="journal article" date="2020" name="Stud. Mycol.">
        <title>101 Dothideomycetes genomes: a test case for predicting lifestyles and emergence of pathogens.</title>
        <authorList>
            <person name="Haridas S."/>
            <person name="Albert R."/>
            <person name="Binder M."/>
            <person name="Bloem J."/>
            <person name="Labutti K."/>
            <person name="Salamov A."/>
            <person name="Andreopoulos B."/>
            <person name="Baker S."/>
            <person name="Barry K."/>
            <person name="Bills G."/>
            <person name="Bluhm B."/>
            <person name="Cannon C."/>
            <person name="Castanera R."/>
            <person name="Culley D."/>
            <person name="Daum C."/>
            <person name="Ezra D."/>
            <person name="Gonzalez J."/>
            <person name="Henrissat B."/>
            <person name="Kuo A."/>
            <person name="Liang C."/>
            <person name="Lipzen A."/>
            <person name="Lutzoni F."/>
            <person name="Magnuson J."/>
            <person name="Mondo S."/>
            <person name="Nolan M."/>
            <person name="Ohm R."/>
            <person name="Pangilinan J."/>
            <person name="Park H.-J."/>
            <person name="Ramirez L."/>
            <person name="Alfaro M."/>
            <person name="Sun H."/>
            <person name="Tritt A."/>
            <person name="Yoshinaga Y."/>
            <person name="Zwiers L.-H."/>
            <person name="Turgeon B."/>
            <person name="Goodwin S."/>
            <person name="Spatafora J."/>
            <person name="Crous P."/>
            <person name="Grigoriev I."/>
        </authorList>
    </citation>
    <scope>NUCLEOTIDE SEQUENCE</scope>
    <source>
        <strain evidence="5">CBS 133067</strain>
    </source>
</reference>
<dbReference type="PANTHER" id="PTHR38118">
    <property type="entry name" value="ANCHORED CELL WALL PROTEIN 11-RELATED"/>
    <property type="match status" value="1"/>
</dbReference>
<comment type="caution">
    <text evidence="5">The sequence shown here is derived from an EMBL/GenBank/DDBJ whole genome shotgun (WGS) entry which is preliminary data.</text>
</comment>
<keyword evidence="3" id="KW-0732">Signal</keyword>
<sequence length="216" mass="21912">MLFTTVLPIISALTGLSLAQSIDPSSIDLDIRQQWCTAQQTSCPLLCLQYPGDNAATTANDCDAKTLDFDCVCWNGQSPNASQYSQTIPYFECTEFANQCVTGCGQDNACSSACRSDHPCGAQNPKRVNTSTITSTHSKTATSGSSATGSDASATQFATLGGSSPSASGGSDSGSDGQGSGGVSGNSGTALMIDVGRTYGLALVLGGVFAGFALVL</sequence>
<dbReference type="Pfam" id="PF24808">
    <property type="entry name" value="DUF7707"/>
    <property type="match status" value="1"/>
</dbReference>
<name>A0A9P4IIG6_9PEZI</name>
<evidence type="ECO:0000313" key="5">
    <source>
        <dbReference type="EMBL" id="KAF2099889.1"/>
    </source>
</evidence>
<evidence type="ECO:0000256" key="2">
    <source>
        <dbReference type="SAM" id="Phobius"/>
    </source>
</evidence>
<feature type="chain" id="PRO_5040347235" description="DUF7707 domain-containing protein" evidence="3">
    <location>
        <begin position="20"/>
        <end position="216"/>
    </location>
</feature>
<protein>
    <recommendedName>
        <fullName evidence="4">DUF7707 domain-containing protein</fullName>
    </recommendedName>
</protein>
<organism evidence="5 6">
    <name type="scientific">Rhizodiscina lignyota</name>
    <dbReference type="NCBI Taxonomy" id="1504668"/>
    <lineage>
        <taxon>Eukaryota</taxon>
        <taxon>Fungi</taxon>
        <taxon>Dikarya</taxon>
        <taxon>Ascomycota</taxon>
        <taxon>Pezizomycotina</taxon>
        <taxon>Dothideomycetes</taxon>
        <taxon>Pleosporomycetidae</taxon>
        <taxon>Aulographales</taxon>
        <taxon>Rhizodiscinaceae</taxon>
        <taxon>Rhizodiscina</taxon>
    </lineage>
</organism>
<keyword evidence="2" id="KW-0812">Transmembrane</keyword>
<dbReference type="OrthoDB" id="2439692at2759"/>
<evidence type="ECO:0000256" key="3">
    <source>
        <dbReference type="SAM" id="SignalP"/>
    </source>
</evidence>
<dbReference type="Proteomes" id="UP000799772">
    <property type="component" value="Unassembled WGS sequence"/>
</dbReference>
<dbReference type="EMBL" id="ML978125">
    <property type="protein sequence ID" value="KAF2099889.1"/>
    <property type="molecule type" value="Genomic_DNA"/>
</dbReference>
<keyword evidence="2" id="KW-0472">Membrane</keyword>
<dbReference type="AlphaFoldDB" id="A0A9P4IIG6"/>
<feature type="compositionally biased region" description="Low complexity" evidence="1">
    <location>
        <begin position="134"/>
        <end position="175"/>
    </location>
</feature>
<accession>A0A9P4IIG6</accession>
<evidence type="ECO:0000256" key="1">
    <source>
        <dbReference type="SAM" id="MobiDB-lite"/>
    </source>
</evidence>
<proteinExistence type="predicted"/>
<evidence type="ECO:0000313" key="6">
    <source>
        <dbReference type="Proteomes" id="UP000799772"/>
    </source>
</evidence>
<feature type="region of interest" description="Disordered" evidence="1">
    <location>
        <begin position="119"/>
        <end position="183"/>
    </location>
</feature>
<dbReference type="PANTHER" id="PTHR38118:SF2">
    <property type="entry name" value="CDP-ALCOHOL PHOSPHATIDYLTRANSFERASE PROTEIN"/>
    <property type="match status" value="1"/>
</dbReference>
<feature type="domain" description="DUF7707" evidence="4">
    <location>
        <begin position="21"/>
        <end position="125"/>
    </location>
</feature>
<feature type="signal peptide" evidence="3">
    <location>
        <begin position="1"/>
        <end position="19"/>
    </location>
</feature>